<evidence type="ECO:0000256" key="1">
    <source>
        <dbReference type="ARBA" id="ARBA00009381"/>
    </source>
</evidence>
<keyword evidence="4" id="KW-1185">Reference proteome</keyword>
<accession>A0A4Z0NY08</accession>
<reference evidence="3 4" key="1">
    <citation type="submission" date="2018-03" db="EMBL/GenBank/DDBJ databases">
        <title>Non-Typhoidal Salmonella genome sequencing and assembly.</title>
        <authorList>
            <person name="Matchawe C."/>
        </authorList>
    </citation>
    <scope>NUCLEOTIDE SEQUENCE [LARGE SCALE GENOMIC DNA]</scope>
    <source>
        <strain evidence="3 4">22sa</strain>
    </source>
</reference>
<comment type="similarity">
    <text evidence="1">Belongs to the gamma-glutamyltransferase family.</text>
</comment>
<dbReference type="PANTHER" id="PTHR43199:SF1">
    <property type="entry name" value="GLUTATHIONE HYDROLASE PROENZYME"/>
    <property type="match status" value="1"/>
</dbReference>
<dbReference type="GO" id="GO:0103068">
    <property type="term" value="F:leukotriene C4 gamma-glutamyl transferase activity"/>
    <property type="evidence" value="ECO:0007669"/>
    <property type="project" value="UniProtKB-EC"/>
</dbReference>
<evidence type="ECO:0000313" key="3">
    <source>
        <dbReference type="EMBL" id="TGE01487.1"/>
    </source>
</evidence>
<protein>
    <submittedName>
        <fullName evidence="3">Gamma-glutamyltransferase</fullName>
        <ecNumber evidence="3">2.3.2.2</ecNumber>
    </submittedName>
</protein>
<organism evidence="3 4">
    <name type="scientific">Salmonella enterica subsp. enterica serovar Poona</name>
    <dbReference type="NCBI Taxonomy" id="436295"/>
    <lineage>
        <taxon>Bacteria</taxon>
        <taxon>Pseudomonadati</taxon>
        <taxon>Pseudomonadota</taxon>
        <taxon>Gammaproteobacteria</taxon>
        <taxon>Enterobacterales</taxon>
        <taxon>Enterobacteriaceae</taxon>
        <taxon>Salmonella</taxon>
    </lineage>
</organism>
<feature type="non-terminal residue" evidence="3">
    <location>
        <position position="93"/>
    </location>
</feature>
<dbReference type="Proteomes" id="UP000298196">
    <property type="component" value="Unassembled WGS sequence"/>
</dbReference>
<keyword evidence="3" id="KW-0808">Transferase</keyword>
<proteinExistence type="inferred from homology"/>
<dbReference type="Pfam" id="PF01019">
    <property type="entry name" value="G_glu_transpept"/>
    <property type="match status" value="1"/>
</dbReference>
<gene>
    <name evidence="3" type="primary">ggt</name>
    <name evidence="3" type="ORF">C9F07_08700</name>
</gene>
<feature type="compositionally biased region" description="Polar residues" evidence="2">
    <location>
        <begin position="26"/>
        <end position="36"/>
    </location>
</feature>
<feature type="region of interest" description="Disordered" evidence="2">
    <location>
        <begin position="1"/>
        <end position="36"/>
    </location>
</feature>
<dbReference type="SUPFAM" id="SSF56235">
    <property type="entry name" value="N-terminal nucleophile aminohydrolases (Ntn hydrolases)"/>
    <property type="match status" value="1"/>
</dbReference>
<dbReference type="PANTHER" id="PTHR43199">
    <property type="entry name" value="GLUTATHIONE HYDROLASE"/>
    <property type="match status" value="1"/>
</dbReference>
<name>A0A4Z0NY08_SALET</name>
<comment type="caution">
    <text evidence="3">The sequence shown here is derived from an EMBL/GenBank/DDBJ whole genome shotgun (WGS) entry which is preliminary data.</text>
</comment>
<feature type="non-terminal residue" evidence="3">
    <location>
        <position position="1"/>
    </location>
</feature>
<sequence length="93" mass="9639">PGLAGAESCISDRGLDEQGNADAKKSLTSHLASGTPGTVAGFSLALEKYGTMPLNKVVRPAMKLAEEGFVVNDALADDLKTYGSEVIPNHEHG</sequence>
<dbReference type="EC" id="2.3.2.2" evidence="3"/>
<evidence type="ECO:0000256" key="2">
    <source>
        <dbReference type="SAM" id="MobiDB-lite"/>
    </source>
</evidence>
<dbReference type="InterPro" id="IPR051792">
    <property type="entry name" value="GGT_bact"/>
</dbReference>
<dbReference type="AlphaFoldDB" id="A0A4Z0NY08"/>
<dbReference type="EMBL" id="PYKI01000952">
    <property type="protein sequence ID" value="TGE01487.1"/>
    <property type="molecule type" value="Genomic_DNA"/>
</dbReference>
<dbReference type="PRINTS" id="PR01210">
    <property type="entry name" value="GGTRANSPTASE"/>
</dbReference>
<evidence type="ECO:0000313" key="4">
    <source>
        <dbReference type="Proteomes" id="UP000298196"/>
    </source>
</evidence>
<dbReference type="InterPro" id="IPR029055">
    <property type="entry name" value="Ntn_hydrolases_N"/>
</dbReference>
<keyword evidence="3" id="KW-0012">Acyltransferase</keyword>